<dbReference type="PRINTS" id="PR00080">
    <property type="entry name" value="SDRFAMILY"/>
</dbReference>
<comment type="similarity">
    <text evidence="1">Belongs to the short-chain dehydrogenases/reductases (SDR) family.</text>
</comment>
<dbReference type="EMBL" id="FAXA01000052">
    <property type="protein sequence ID" value="CUV01335.1"/>
    <property type="molecule type" value="Genomic_DNA"/>
</dbReference>
<sequence length="258" mass="28017">MDLALTGKVAMITGGSHGLGKQAADSLAREGCKVAICARGQENLDSTVAEFEAKGYEILAVQADVMKKEDLKNFHDQTIKTLGEADILVNNTGGRKGTTDFQETGVETFREGMEFNLFSAVELISLVLPHMREQRWGRIISVSSIYGREYGGSIDYMTGKAALIAFSKHMALNLMKENVLVNCIAPGSIDFPGSSWDRFQQNSTREQVADFIDRNLPAGKFGWPEPIGDTVAFLASENANLITGTCLNVDGGQSRSLL</sequence>
<dbReference type="GO" id="GO:0004316">
    <property type="term" value="F:3-oxoacyl-[acyl-carrier-protein] reductase (NADPH) activity"/>
    <property type="evidence" value="ECO:0007669"/>
    <property type="project" value="UniProtKB-EC"/>
</dbReference>
<dbReference type="InterPro" id="IPR050259">
    <property type="entry name" value="SDR"/>
</dbReference>
<dbReference type="PRINTS" id="PR00081">
    <property type="entry name" value="GDHRDH"/>
</dbReference>
<dbReference type="Gene3D" id="3.40.50.720">
    <property type="entry name" value="NAD(P)-binding Rossmann-like Domain"/>
    <property type="match status" value="1"/>
</dbReference>
<keyword evidence="2" id="KW-0560">Oxidoreductase</keyword>
<reference evidence="2" key="1">
    <citation type="submission" date="2015-10" db="EMBL/GenBank/DDBJ databases">
        <authorList>
            <person name="Gilbert D.G."/>
        </authorList>
    </citation>
    <scope>NUCLEOTIDE SEQUENCE</scope>
</reference>
<gene>
    <name evidence="2" type="ORF">MGWOODY_Clf944</name>
</gene>
<name>A0A160V860_9ZZZZ</name>
<accession>A0A160V860</accession>
<dbReference type="InterPro" id="IPR036291">
    <property type="entry name" value="NAD(P)-bd_dom_sf"/>
</dbReference>
<protein>
    <submittedName>
        <fullName evidence="2">3-oxoacyl-[acyl-carrier protein] reductase</fullName>
        <ecNumber evidence="2">1.1.1.100</ecNumber>
    </submittedName>
</protein>
<dbReference type="SUPFAM" id="SSF51735">
    <property type="entry name" value="NAD(P)-binding Rossmann-fold domains"/>
    <property type="match status" value="1"/>
</dbReference>
<evidence type="ECO:0000256" key="1">
    <source>
        <dbReference type="ARBA" id="ARBA00006484"/>
    </source>
</evidence>
<evidence type="ECO:0000313" key="2">
    <source>
        <dbReference type="EMBL" id="CUV01335.1"/>
    </source>
</evidence>
<organism evidence="2">
    <name type="scientific">hydrothermal vent metagenome</name>
    <dbReference type="NCBI Taxonomy" id="652676"/>
    <lineage>
        <taxon>unclassified sequences</taxon>
        <taxon>metagenomes</taxon>
        <taxon>ecological metagenomes</taxon>
    </lineage>
</organism>
<proteinExistence type="inferred from homology"/>
<dbReference type="FunFam" id="3.40.50.720:FF:000084">
    <property type="entry name" value="Short-chain dehydrogenase reductase"/>
    <property type="match status" value="1"/>
</dbReference>
<dbReference type="AlphaFoldDB" id="A0A160V860"/>
<dbReference type="Pfam" id="PF00106">
    <property type="entry name" value="adh_short"/>
    <property type="match status" value="1"/>
</dbReference>
<dbReference type="EC" id="1.1.1.100" evidence="2"/>
<dbReference type="InterPro" id="IPR002347">
    <property type="entry name" value="SDR_fam"/>
</dbReference>
<dbReference type="PANTHER" id="PTHR42879">
    <property type="entry name" value="3-OXOACYL-(ACYL-CARRIER-PROTEIN) REDUCTASE"/>
    <property type="match status" value="1"/>
</dbReference>